<dbReference type="EMBL" id="KL584829">
    <property type="protein sequence ID" value="KEQ64432.1"/>
    <property type="molecule type" value="Genomic_DNA"/>
</dbReference>
<dbReference type="Proteomes" id="UP000030672">
    <property type="component" value="Unassembled WGS sequence"/>
</dbReference>
<dbReference type="AlphaFoldDB" id="A0A074W3C4"/>
<name>A0A074W3C4_AURM1</name>
<feature type="compositionally biased region" description="Low complexity" evidence="1">
    <location>
        <begin position="85"/>
        <end position="95"/>
    </location>
</feature>
<dbReference type="RefSeq" id="XP_040881455.1">
    <property type="nucleotide sequence ID" value="XM_041024518.1"/>
</dbReference>
<reference evidence="2 3" key="1">
    <citation type="journal article" date="2014" name="BMC Genomics">
        <title>Genome sequencing of four Aureobasidium pullulans varieties: biotechnological potential, stress tolerance, and description of new species.</title>
        <authorList>
            <person name="Gostin Ar C."/>
            <person name="Ohm R.A."/>
            <person name="Kogej T."/>
            <person name="Sonjak S."/>
            <person name="Turk M."/>
            <person name="Zajc J."/>
            <person name="Zalar P."/>
            <person name="Grube M."/>
            <person name="Sun H."/>
            <person name="Han J."/>
            <person name="Sharma A."/>
            <person name="Chiniquy J."/>
            <person name="Ngan C.Y."/>
            <person name="Lipzen A."/>
            <person name="Barry K."/>
            <person name="Grigoriev I.V."/>
            <person name="Gunde-Cimerman N."/>
        </authorList>
    </citation>
    <scope>NUCLEOTIDE SEQUENCE [LARGE SCALE GENOMIC DNA]</scope>
    <source>
        <strain evidence="2 3">CBS 110374</strain>
    </source>
</reference>
<feature type="region of interest" description="Disordered" evidence="1">
    <location>
        <begin position="73"/>
        <end position="95"/>
    </location>
</feature>
<proteinExistence type="predicted"/>
<dbReference type="GeneID" id="63917891"/>
<gene>
    <name evidence="2" type="ORF">M437DRAFT_64970</name>
</gene>
<evidence type="ECO:0000313" key="3">
    <source>
        <dbReference type="Proteomes" id="UP000030672"/>
    </source>
</evidence>
<organism evidence="2 3">
    <name type="scientific">Aureobasidium melanogenum (strain CBS 110374)</name>
    <name type="common">Aureobasidium pullulans var. melanogenum</name>
    <dbReference type="NCBI Taxonomy" id="1043003"/>
    <lineage>
        <taxon>Eukaryota</taxon>
        <taxon>Fungi</taxon>
        <taxon>Dikarya</taxon>
        <taxon>Ascomycota</taxon>
        <taxon>Pezizomycotina</taxon>
        <taxon>Dothideomycetes</taxon>
        <taxon>Dothideomycetidae</taxon>
        <taxon>Dothideales</taxon>
        <taxon>Saccotheciaceae</taxon>
        <taxon>Aureobasidium</taxon>
    </lineage>
</organism>
<dbReference type="HOGENOM" id="CLU_747996_0_0_1"/>
<protein>
    <submittedName>
        <fullName evidence="2">Uncharacterized protein</fullName>
    </submittedName>
</protein>
<keyword evidence="3" id="KW-1185">Reference proteome</keyword>
<accession>A0A074W3C4</accession>
<evidence type="ECO:0000256" key="1">
    <source>
        <dbReference type="SAM" id="MobiDB-lite"/>
    </source>
</evidence>
<sequence length="386" mass="44429">MPFKAKVDANGKKQKFDRNVALENRLLNDFNIPRDVVFSWNREQQSAELERLEGRAARSREVVQDELLAEARENFVPPPNPPAPAAVEAAEAEAAAPLEQVDTKAEHPTAMDIDEQEAVDRLLEAAESPNFNHDWLLQQPMQPPTAGQMSAEAIEMSSQLLDPLDDQTREQLSNMSHEQQVARVQEILAEQWSLLMTPPEQPPAGNSLANIPADLHPVASQLPIHLQSLIAGTDEYAQRMVLGMPEPEMYRQLYRGLRTRISQYNQHREQLRRQIERDALLSLNPYVSNWLQGTDITTQQTYLGSDWFHRYAFLVDNNMLTHIRNWGPYGGPPVSVPEDLRATEQIAMRHNRNTDRHAWVYSAERVQWIRWVMRNREAFNRARRNR</sequence>
<evidence type="ECO:0000313" key="2">
    <source>
        <dbReference type="EMBL" id="KEQ64432.1"/>
    </source>
</evidence>